<evidence type="ECO:0000256" key="7">
    <source>
        <dbReference type="SAM" id="MobiDB-lite"/>
    </source>
</evidence>
<evidence type="ECO:0000256" key="5">
    <source>
        <dbReference type="ARBA" id="ARBA00023136"/>
    </source>
</evidence>
<dbReference type="InterPro" id="IPR050250">
    <property type="entry name" value="Macrolide_Exporter_MacB"/>
</dbReference>
<dbReference type="Pfam" id="PF02687">
    <property type="entry name" value="FtsX"/>
    <property type="match status" value="2"/>
</dbReference>
<feature type="transmembrane region" description="Helical" evidence="8">
    <location>
        <begin position="443"/>
        <end position="466"/>
    </location>
</feature>
<feature type="transmembrane region" description="Helical" evidence="8">
    <location>
        <begin position="307"/>
        <end position="328"/>
    </location>
</feature>
<feature type="transmembrane region" description="Helical" evidence="8">
    <location>
        <begin position="357"/>
        <end position="378"/>
    </location>
</feature>
<feature type="transmembrane region" description="Helical" evidence="8">
    <location>
        <begin position="398"/>
        <end position="422"/>
    </location>
</feature>
<evidence type="ECO:0000256" key="3">
    <source>
        <dbReference type="ARBA" id="ARBA00022692"/>
    </source>
</evidence>
<evidence type="ECO:0000256" key="1">
    <source>
        <dbReference type="ARBA" id="ARBA00004651"/>
    </source>
</evidence>
<organism evidence="10 11">
    <name type="scientific">Boudabousia tangfeifanii</name>
    <dbReference type="NCBI Taxonomy" id="1912795"/>
    <lineage>
        <taxon>Bacteria</taxon>
        <taxon>Bacillati</taxon>
        <taxon>Actinomycetota</taxon>
        <taxon>Actinomycetes</taxon>
        <taxon>Actinomycetales</taxon>
        <taxon>Actinomycetaceae</taxon>
        <taxon>Boudabousia</taxon>
    </lineage>
</organism>
<evidence type="ECO:0000313" key="10">
    <source>
        <dbReference type="EMBL" id="AOZ72011.1"/>
    </source>
</evidence>
<feature type="transmembrane region" description="Helical" evidence="8">
    <location>
        <begin position="778"/>
        <end position="807"/>
    </location>
</feature>
<reference evidence="10 11" key="1">
    <citation type="submission" date="2016-10" db="EMBL/GenBank/DDBJ databases">
        <title>Actinomyces aegypiusis sp. nov., isolated from the Aegypius monachus in Qinghai Tibet Plateau China.</title>
        <authorList>
            <person name="Wang Y."/>
        </authorList>
    </citation>
    <scope>NUCLEOTIDE SEQUENCE [LARGE SCALE GENOMIC DNA]</scope>
    <source>
        <strain evidence="10 11">VUL4_3</strain>
    </source>
</reference>
<dbReference type="Proteomes" id="UP000176288">
    <property type="component" value="Chromosome"/>
</dbReference>
<proteinExistence type="inferred from homology"/>
<keyword evidence="11" id="KW-1185">Reference proteome</keyword>
<keyword evidence="4 8" id="KW-1133">Transmembrane helix</keyword>
<comment type="similarity">
    <text evidence="6">Belongs to the ABC-4 integral membrane protein family.</text>
</comment>
<feature type="transmembrane region" description="Helical" evidence="8">
    <location>
        <begin position="828"/>
        <end position="855"/>
    </location>
</feature>
<dbReference type="PANTHER" id="PTHR30572:SF4">
    <property type="entry name" value="ABC TRANSPORTER PERMEASE YTRF"/>
    <property type="match status" value="1"/>
</dbReference>
<feature type="transmembrane region" description="Helical" evidence="8">
    <location>
        <begin position="523"/>
        <end position="544"/>
    </location>
</feature>
<feature type="transmembrane region" description="Helical" evidence="8">
    <location>
        <begin position="478"/>
        <end position="502"/>
    </location>
</feature>
<dbReference type="GO" id="GO:0022857">
    <property type="term" value="F:transmembrane transporter activity"/>
    <property type="evidence" value="ECO:0007669"/>
    <property type="project" value="TreeGrafter"/>
</dbReference>
<comment type="subcellular location">
    <subcellularLocation>
        <location evidence="1">Cell membrane</location>
        <topology evidence="1">Multi-pass membrane protein</topology>
    </subcellularLocation>
</comment>
<dbReference type="PANTHER" id="PTHR30572">
    <property type="entry name" value="MEMBRANE COMPONENT OF TRANSPORTER-RELATED"/>
    <property type="match status" value="1"/>
</dbReference>
<dbReference type="InterPro" id="IPR003838">
    <property type="entry name" value="ABC3_permease_C"/>
</dbReference>
<accession>A0A1D9MI58</accession>
<dbReference type="STRING" id="1912795.BK816_00785"/>
<evidence type="ECO:0000256" key="8">
    <source>
        <dbReference type="SAM" id="Phobius"/>
    </source>
</evidence>
<dbReference type="AlphaFoldDB" id="A0A1D9MI58"/>
<keyword evidence="5 8" id="KW-0472">Membrane</keyword>
<dbReference type="OrthoDB" id="9780560at2"/>
<feature type="domain" description="ABC3 transporter permease C-terminal" evidence="9">
    <location>
        <begin position="307"/>
        <end position="427"/>
    </location>
</feature>
<dbReference type="KEGG" id="avu:BK816_00785"/>
<evidence type="ECO:0000313" key="11">
    <source>
        <dbReference type="Proteomes" id="UP000176288"/>
    </source>
</evidence>
<feature type="region of interest" description="Disordered" evidence="7">
    <location>
        <begin position="611"/>
        <end position="632"/>
    </location>
</feature>
<gene>
    <name evidence="10" type="ORF">BK816_00785</name>
</gene>
<feature type="transmembrane region" description="Helical" evidence="8">
    <location>
        <begin position="875"/>
        <end position="895"/>
    </location>
</feature>
<dbReference type="GO" id="GO:0005886">
    <property type="term" value="C:plasma membrane"/>
    <property type="evidence" value="ECO:0007669"/>
    <property type="project" value="UniProtKB-SubCell"/>
</dbReference>
<evidence type="ECO:0000256" key="4">
    <source>
        <dbReference type="ARBA" id="ARBA00022989"/>
    </source>
</evidence>
<evidence type="ECO:0000256" key="6">
    <source>
        <dbReference type="ARBA" id="ARBA00038076"/>
    </source>
</evidence>
<protein>
    <recommendedName>
        <fullName evidence="9">ABC3 transporter permease C-terminal domain-containing protein</fullName>
    </recommendedName>
</protein>
<feature type="transmembrane region" description="Helical" evidence="8">
    <location>
        <begin position="16"/>
        <end position="36"/>
    </location>
</feature>
<dbReference type="RefSeq" id="WP_071163477.1">
    <property type="nucleotide sequence ID" value="NZ_CP017812.1"/>
</dbReference>
<evidence type="ECO:0000259" key="9">
    <source>
        <dbReference type="Pfam" id="PF02687"/>
    </source>
</evidence>
<dbReference type="EMBL" id="CP017812">
    <property type="protein sequence ID" value="AOZ72011.1"/>
    <property type="molecule type" value="Genomic_DNA"/>
</dbReference>
<sequence>MTPVIFANLREHWGRYVASMVTIILATAFATITLMFGQTFSHQVERDAQETYAGIQLVASNLDGKDGAAGENNEQIGTIDEQKAVKEAFGKKLEELNAKPGINLIYDNSRIASKARMAGSENTDIYLQILPVEAAKTNGTKLVEGAWPTQVGEITMAKSDMNALKLKIGDQIEYSTLLFKLNTQKLAEQIKAKHPEASAEEINSLVEKEFASSPDPLQSQYQNAKIVGIVEGPEARGPEDYVTKEAFWYLSAPQGEFAINTDNPEQAQADVKAMFPQAKFETAQSLIDQRVKDSASIQLIVTSTTSIFPAIALIVSTIIVSSTFRVVIYDRRRELALMRCIGASKKQLRRLLVGEQIIIGFVSGLLGLILGVLIALWGLPYLTLTRDAADTLTTLHPWMIASILILSVLITLFSGIGPIRALGKVSPITALTESSTSEDENQAAWKLWVSAILLLAIGIPVGWYGIHGGIQKFGFSVIGVAMAEVGALLIFARLVPIILRGFGSLTKRTTLRLAAKHADQFRGRTAATAGAIMLAISLVTMTIAGGGSAGATAMQGLNQRYPVDGYAESVKASLDAPLKESELKQLETFGKDPQIASFSIVKQMSVHVMPTDDTTDSSSATNQTAEGAEAEGRTIDSLSMKLLDASDLAKAAPAGAINDKLENDTLYLDAATKKSLKLGDKVKIEVLRNNGEKADTFILNLQVPEQKSLIPTKALSAETFAKLGPLNMPQEAYFMLKPQADSAQANVTVTKMTNDYPDLNINTIVQARTEIQKQLNRLTMAVSALLGVSALVAIIGVGNTMTLSVASRKRETGLLRALGLSRKQSRRVVLWEALGTALLSSVIGIGLGLSAAYLGLIAMDLEKEVGTSVIFSPNWPLLLAAGAIVILGTLLAAYFPARRAAKVPPVSAINS</sequence>
<keyword evidence="2" id="KW-1003">Cell membrane</keyword>
<evidence type="ECO:0000256" key="2">
    <source>
        <dbReference type="ARBA" id="ARBA00022475"/>
    </source>
</evidence>
<name>A0A1D9MI58_9ACTO</name>
<feature type="domain" description="ABC3 transporter permease C-terminal" evidence="9">
    <location>
        <begin position="785"/>
        <end position="905"/>
    </location>
</feature>
<keyword evidence="3 8" id="KW-0812">Transmembrane</keyword>